<feature type="domain" description="Methyltransferase" evidence="4">
    <location>
        <begin position="52"/>
        <end position="123"/>
    </location>
</feature>
<dbReference type="Gene3D" id="3.40.50.150">
    <property type="entry name" value="Vaccinia Virus protein VP39"/>
    <property type="match status" value="1"/>
</dbReference>
<dbReference type="InterPro" id="IPR029063">
    <property type="entry name" value="SAM-dependent_MTases_sf"/>
</dbReference>
<name>A0A1G1X6H5_9BACT</name>
<dbReference type="SUPFAM" id="SSF53335">
    <property type="entry name" value="S-adenosyl-L-methionine-dependent methyltransferases"/>
    <property type="match status" value="1"/>
</dbReference>
<organism evidence="5 6">
    <name type="scientific">Candidatus Andersenbacteria bacterium RIFCSPHIGHO2_12_FULL_45_11b</name>
    <dbReference type="NCBI Taxonomy" id="1797282"/>
    <lineage>
        <taxon>Bacteria</taxon>
        <taxon>Candidatus Anderseniibacteriota</taxon>
    </lineage>
</organism>
<evidence type="ECO:0000256" key="1">
    <source>
        <dbReference type="ARBA" id="ARBA00022603"/>
    </source>
</evidence>
<evidence type="ECO:0000313" key="5">
    <source>
        <dbReference type="EMBL" id="OGY35190.1"/>
    </source>
</evidence>
<sequence length="174" mass="19601">MDVLLLATLIGSGLLLPTAYAGIIGAPWAPTRIAVVKKAFDAVGISEKDVLVDLGCGDGKIMHEAAKRGAKTIGYELSPIMWCIAWMRTMRDKKTQVHYGNFFKLPIPPDTTYIFAFLMPKHMQKIREYIAKQPVQDATIIFSYAFPMQDVPPRMIFRAKKCAPLYMYTVKDIR</sequence>
<dbReference type="PANTHER" id="PTHR13610:SF11">
    <property type="entry name" value="METHYLTRANSFERASE DOMAIN-CONTAINING PROTEIN"/>
    <property type="match status" value="1"/>
</dbReference>
<gene>
    <name evidence="5" type="ORF">A3E36_00750</name>
</gene>
<keyword evidence="3" id="KW-0949">S-adenosyl-L-methionine</keyword>
<protein>
    <recommendedName>
        <fullName evidence="4">Methyltransferase domain-containing protein</fullName>
    </recommendedName>
</protein>
<dbReference type="CDD" id="cd02440">
    <property type="entry name" value="AdoMet_MTases"/>
    <property type="match status" value="1"/>
</dbReference>
<dbReference type="Proteomes" id="UP000177941">
    <property type="component" value="Unassembled WGS sequence"/>
</dbReference>
<accession>A0A1G1X6H5</accession>
<evidence type="ECO:0000259" key="4">
    <source>
        <dbReference type="Pfam" id="PF13649"/>
    </source>
</evidence>
<evidence type="ECO:0000313" key="6">
    <source>
        <dbReference type="Proteomes" id="UP000177941"/>
    </source>
</evidence>
<evidence type="ECO:0000256" key="3">
    <source>
        <dbReference type="ARBA" id="ARBA00022691"/>
    </source>
</evidence>
<reference evidence="5 6" key="1">
    <citation type="journal article" date="2016" name="Nat. Commun.">
        <title>Thousands of microbial genomes shed light on interconnected biogeochemical processes in an aquifer system.</title>
        <authorList>
            <person name="Anantharaman K."/>
            <person name="Brown C.T."/>
            <person name="Hug L.A."/>
            <person name="Sharon I."/>
            <person name="Castelle C.J."/>
            <person name="Probst A.J."/>
            <person name="Thomas B.C."/>
            <person name="Singh A."/>
            <person name="Wilkins M.J."/>
            <person name="Karaoz U."/>
            <person name="Brodie E.L."/>
            <person name="Williams K.H."/>
            <person name="Hubbard S.S."/>
            <person name="Banfield J.F."/>
        </authorList>
    </citation>
    <scope>NUCLEOTIDE SEQUENCE [LARGE SCALE GENOMIC DNA]</scope>
</reference>
<dbReference type="AlphaFoldDB" id="A0A1G1X6H5"/>
<keyword evidence="1" id="KW-0489">Methyltransferase</keyword>
<dbReference type="GO" id="GO:0016279">
    <property type="term" value="F:protein-lysine N-methyltransferase activity"/>
    <property type="evidence" value="ECO:0007669"/>
    <property type="project" value="InterPro"/>
</dbReference>
<dbReference type="Pfam" id="PF13649">
    <property type="entry name" value="Methyltransf_25"/>
    <property type="match status" value="1"/>
</dbReference>
<comment type="caution">
    <text evidence="5">The sequence shown here is derived from an EMBL/GenBank/DDBJ whole genome shotgun (WGS) entry which is preliminary data.</text>
</comment>
<dbReference type="InterPro" id="IPR026170">
    <property type="entry name" value="FAM173A/B"/>
</dbReference>
<dbReference type="EMBL" id="MHHS01000051">
    <property type="protein sequence ID" value="OGY35190.1"/>
    <property type="molecule type" value="Genomic_DNA"/>
</dbReference>
<dbReference type="InterPro" id="IPR041698">
    <property type="entry name" value="Methyltransf_25"/>
</dbReference>
<proteinExistence type="predicted"/>
<dbReference type="PANTHER" id="PTHR13610">
    <property type="entry name" value="METHYLTRANSFERASE DOMAIN-CONTAINING PROTEIN"/>
    <property type="match status" value="1"/>
</dbReference>
<dbReference type="GO" id="GO:0032259">
    <property type="term" value="P:methylation"/>
    <property type="evidence" value="ECO:0007669"/>
    <property type="project" value="UniProtKB-KW"/>
</dbReference>
<evidence type="ECO:0000256" key="2">
    <source>
        <dbReference type="ARBA" id="ARBA00022679"/>
    </source>
</evidence>
<keyword evidence="2" id="KW-0808">Transferase</keyword>